<feature type="non-terminal residue" evidence="12">
    <location>
        <position position="1"/>
    </location>
</feature>
<evidence type="ECO:0000256" key="4">
    <source>
        <dbReference type="ARBA" id="ARBA00022723"/>
    </source>
</evidence>
<protein>
    <recommendedName>
        <fullName evidence="2">RBR-type E3 ubiquitin transferase</fullName>
        <ecNumber evidence="2">2.3.2.31</ecNumber>
    </recommendedName>
</protein>
<evidence type="ECO:0000256" key="9">
    <source>
        <dbReference type="PROSITE-ProRule" id="PRU00175"/>
    </source>
</evidence>
<keyword evidence="8" id="KW-0862">Zinc</keyword>
<feature type="domain" description="RING-type" evidence="11">
    <location>
        <begin position="1"/>
        <end position="206"/>
    </location>
</feature>
<evidence type="ECO:0000256" key="5">
    <source>
        <dbReference type="ARBA" id="ARBA00022737"/>
    </source>
</evidence>
<keyword evidence="6 9" id="KW-0863">Zinc-finger</keyword>
<name>A0A9P8C903_9HELO</name>
<dbReference type="InterPro" id="IPR031127">
    <property type="entry name" value="E3_UB_ligase_RBR"/>
</dbReference>
<dbReference type="Gene3D" id="3.30.40.10">
    <property type="entry name" value="Zinc/RING finger domain, C3HC4 (zinc finger)"/>
    <property type="match status" value="1"/>
</dbReference>
<dbReference type="GO" id="GO:0016567">
    <property type="term" value="P:protein ubiquitination"/>
    <property type="evidence" value="ECO:0007669"/>
    <property type="project" value="InterPro"/>
</dbReference>
<dbReference type="EMBL" id="MU251403">
    <property type="protein sequence ID" value="KAG9236641.1"/>
    <property type="molecule type" value="Genomic_DNA"/>
</dbReference>
<evidence type="ECO:0000259" key="11">
    <source>
        <dbReference type="PROSITE" id="PS51873"/>
    </source>
</evidence>
<dbReference type="Gene3D" id="1.20.120.1750">
    <property type="match status" value="1"/>
</dbReference>
<comment type="catalytic activity">
    <reaction evidence="1">
        <text>[E2 ubiquitin-conjugating enzyme]-S-ubiquitinyl-L-cysteine + [acceptor protein]-L-lysine = [E2 ubiquitin-conjugating enzyme]-L-cysteine + [acceptor protein]-N(6)-ubiquitinyl-L-lysine.</text>
        <dbReference type="EC" id="2.3.2.31"/>
    </reaction>
</comment>
<dbReference type="EC" id="2.3.2.31" evidence="2"/>
<dbReference type="PROSITE" id="PS51873">
    <property type="entry name" value="TRIAD"/>
    <property type="match status" value="1"/>
</dbReference>
<dbReference type="PROSITE" id="PS50089">
    <property type="entry name" value="ZF_RING_2"/>
    <property type="match status" value="1"/>
</dbReference>
<dbReference type="AlphaFoldDB" id="A0A9P8C903"/>
<evidence type="ECO:0000259" key="10">
    <source>
        <dbReference type="PROSITE" id="PS50089"/>
    </source>
</evidence>
<organism evidence="12 13">
    <name type="scientific">Amylocarpus encephaloides</name>
    <dbReference type="NCBI Taxonomy" id="45428"/>
    <lineage>
        <taxon>Eukaryota</taxon>
        <taxon>Fungi</taxon>
        <taxon>Dikarya</taxon>
        <taxon>Ascomycota</taxon>
        <taxon>Pezizomycotina</taxon>
        <taxon>Leotiomycetes</taxon>
        <taxon>Helotiales</taxon>
        <taxon>Helotiales incertae sedis</taxon>
        <taxon>Amylocarpus</taxon>
    </lineage>
</organism>
<evidence type="ECO:0000256" key="1">
    <source>
        <dbReference type="ARBA" id="ARBA00001798"/>
    </source>
</evidence>
<dbReference type="InterPro" id="IPR013083">
    <property type="entry name" value="Znf_RING/FYVE/PHD"/>
</dbReference>
<gene>
    <name evidence="12" type="ORF">BJ875DRAFT_350598</name>
</gene>
<proteinExistence type="predicted"/>
<dbReference type="Pfam" id="PF01485">
    <property type="entry name" value="IBR"/>
    <property type="match status" value="1"/>
</dbReference>
<dbReference type="SUPFAM" id="SSF57850">
    <property type="entry name" value="RING/U-box"/>
    <property type="match status" value="3"/>
</dbReference>
<keyword evidence="7" id="KW-0833">Ubl conjugation pathway</keyword>
<keyword evidence="5" id="KW-0677">Repeat</keyword>
<evidence type="ECO:0000256" key="7">
    <source>
        <dbReference type="ARBA" id="ARBA00022786"/>
    </source>
</evidence>
<evidence type="ECO:0000256" key="2">
    <source>
        <dbReference type="ARBA" id="ARBA00012251"/>
    </source>
</evidence>
<evidence type="ECO:0000313" key="12">
    <source>
        <dbReference type="EMBL" id="KAG9236641.1"/>
    </source>
</evidence>
<comment type="caution">
    <text evidence="12">The sequence shown here is derived from an EMBL/GenBank/DDBJ whole genome shotgun (WGS) entry which is preliminary data.</text>
</comment>
<feature type="non-terminal residue" evidence="12">
    <location>
        <position position="207"/>
    </location>
</feature>
<sequence length="207" mass="23020">CVVCFEDLDNDEFPETTLAEGCSHEVDVCHGCVAGNVNSQIQASAEAITCPSCLTALSYDIVKANRYDRQQLLATLKDDPNFATCLGPDCLSGQIHELGASEPILTCQVCNFKACFVHKMPWHSNQTCTEYDESRKLQAAQHDQRTEEFLSKTTKACPNPACGWRIQKNGGCDHLVCKMCQHEFCWACLAPYRAIRQHGNTAHRDDC</sequence>
<evidence type="ECO:0000256" key="3">
    <source>
        <dbReference type="ARBA" id="ARBA00022679"/>
    </source>
</evidence>
<keyword evidence="13" id="KW-1185">Reference proteome</keyword>
<dbReference type="GO" id="GO:0061630">
    <property type="term" value="F:ubiquitin protein ligase activity"/>
    <property type="evidence" value="ECO:0007669"/>
    <property type="project" value="UniProtKB-EC"/>
</dbReference>
<evidence type="ECO:0000256" key="6">
    <source>
        <dbReference type="ARBA" id="ARBA00022771"/>
    </source>
</evidence>
<dbReference type="SMART" id="SM00647">
    <property type="entry name" value="IBR"/>
    <property type="match status" value="2"/>
</dbReference>
<dbReference type="CDD" id="cd20335">
    <property type="entry name" value="BRcat_RBR"/>
    <property type="match status" value="1"/>
</dbReference>
<dbReference type="InterPro" id="IPR001841">
    <property type="entry name" value="Znf_RING"/>
</dbReference>
<keyword evidence="4" id="KW-0479">Metal-binding</keyword>
<dbReference type="Proteomes" id="UP000824998">
    <property type="component" value="Unassembled WGS sequence"/>
</dbReference>
<dbReference type="PANTHER" id="PTHR11685">
    <property type="entry name" value="RBR FAMILY RING FINGER AND IBR DOMAIN-CONTAINING"/>
    <property type="match status" value="1"/>
</dbReference>
<dbReference type="InterPro" id="IPR002867">
    <property type="entry name" value="IBR_dom"/>
</dbReference>
<dbReference type="OrthoDB" id="1431934at2759"/>
<dbReference type="InterPro" id="IPR044066">
    <property type="entry name" value="TRIAD_supradom"/>
</dbReference>
<feature type="domain" description="RING-type" evidence="10">
    <location>
        <begin position="1"/>
        <end position="53"/>
    </location>
</feature>
<dbReference type="GO" id="GO:0008270">
    <property type="term" value="F:zinc ion binding"/>
    <property type="evidence" value="ECO:0007669"/>
    <property type="project" value="UniProtKB-KW"/>
</dbReference>
<keyword evidence="3" id="KW-0808">Transferase</keyword>
<accession>A0A9P8C903</accession>
<dbReference type="Pfam" id="PF22191">
    <property type="entry name" value="IBR_1"/>
    <property type="match status" value="1"/>
</dbReference>
<reference evidence="12" key="1">
    <citation type="journal article" date="2021" name="IMA Fungus">
        <title>Genomic characterization of three marine fungi, including Emericellopsis atlantica sp. nov. with signatures of a generalist lifestyle and marine biomass degradation.</title>
        <authorList>
            <person name="Hagestad O.C."/>
            <person name="Hou L."/>
            <person name="Andersen J.H."/>
            <person name="Hansen E.H."/>
            <person name="Altermark B."/>
            <person name="Li C."/>
            <person name="Kuhnert E."/>
            <person name="Cox R.J."/>
            <person name="Crous P.W."/>
            <person name="Spatafora J.W."/>
            <person name="Lail K."/>
            <person name="Amirebrahimi M."/>
            <person name="Lipzen A."/>
            <person name="Pangilinan J."/>
            <person name="Andreopoulos W."/>
            <person name="Hayes R.D."/>
            <person name="Ng V."/>
            <person name="Grigoriev I.V."/>
            <person name="Jackson S.A."/>
            <person name="Sutton T.D.S."/>
            <person name="Dobson A.D.W."/>
            <person name="Rama T."/>
        </authorList>
    </citation>
    <scope>NUCLEOTIDE SEQUENCE</scope>
    <source>
        <strain evidence="12">TRa018bII</strain>
    </source>
</reference>
<evidence type="ECO:0000313" key="13">
    <source>
        <dbReference type="Proteomes" id="UP000824998"/>
    </source>
</evidence>
<evidence type="ECO:0000256" key="8">
    <source>
        <dbReference type="ARBA" id="ARBA00022833"/>
    </source>
</evidence>